<dbReference type="OrthoDB" id="9803333at2"/>
<dbReference type="SMART" id="SM00822">
    <property type="entry name" value="PKS_KR"/>
    <property type="match status" value="1"/>
</dbReference>
<protein>
    <submittedName>
        <fullName evidence="4">Short-chain dehydrogenase/reductase SDR</fullName>
    </submittedName>
</protein>
<dbReference type="RefSeq" id="WP_062086437.1">
    <property type="nucleotide sequence ID" value="NZ_FCOK02000020.1"/>
</dbReference>
<feature type="domain" description="Ketoreductase" evidence="3">
    <location>
        <begin position="7"/>
        <end position="185"/>
    </location>
</feature>
<dbReference type="InterPro" id="IPR020904">
    <property type="entry name" value="Sc_DH/Rdtase_CS"/>
</dbReference>
<name>A0A158GVF1_9BURK</name>
<dbReference type="InterPro" id="IPR002347">
    <property type="entry name" value="SDR_fam"/>
</dbReference>
<dbReference type="PRINTS" id="PR00080">
    <property type="entry name" value="SDRFAMILY"/>
</dbReference>
<dbReference type="Pfam" id="PF13561">
    <property type="entry name" value="adh_short_C2"/>
    <property type="match status" value="1"/>
</dbReference>
<dbReference type="GO" id="GO:0006633">
    <property type="term" value="P:fatty acid biosynthetic process"/>
    <property type="evidence" value="ECO:0007669"/>
    <property type="project" value="TreeGrafter"/>
</dbReference>
<dbReference type="SUPFAM" id="SSF51735">
    <property type="entry name" value="NAD(P)-binding Rossmann-fold domains"/>
    <property type="match status" value="1"/>
</dbReference>
<evidence type="ECO:0000256" key="2">
    <source>
        <dbReference type="ARBA" id="ARBA00023002"/>
    </source>
</evidence>
<dbReference type="EMBL" id="FCOK02000020">
    <property type="protein sequence ID" value="SAL35589.1"/>
    <property type="molecule type" value="Genomic_DNA"/>
</dbReference>
<dbReference type="PROSITE" id="PS00061">
    <property type="entry name" value="ADH_SHORT"/>
    <property type="match status" value="1"/>
</dbReference>
<dbReference type="FunFam" id="3.40.50.720:FF:000084">
    <property type="entry name" value="Short-chain dehydrogenase reductase"/>
    <property type="match status" value="1"/>
</dbReference>
<keyword evidence="2" id="KW-0560">Oxidoreductase</keyword>
<dbReference type="Gene3D" id="3.40.50.720">
    <property type="entry name" value="NAD(P)-binding Rossmann-like Domain"/>
    <property type="match status" value="1"/>
</dbReference>
<sequence length="249" mass="25557">MNRLDGKIAVVTGGNSGIGLASAKRFAAEGAEVVIVGRRQEELDKALEVIGPRAVAIQGDISRLDDLERVFATIEAAKGRIDILLANAGVGDMQPIGSITEESFDRVFGVNVKGTLFTVQKTLAMMKAGGSIILTGSTAGSTGSPAFSVYSASKAAIRNFVRGWAVDLKGTGIRVNVLSPGPTSTPGLLNGLARSGQQEAMIAGLVAKTPLGRMGDPDEVAAAALFLASDDSSFMTGSELSVDGGYAQV</sequence>
<organism evidence="4 5">
    <name type="scientific">Caballeronia udeis</name>
    <dbReference type="NCBI Taxonomy" id="1232866"/>
    <lineage>
        <taxon>Bacteria</taxon>
        <taxon>Pseudomonadati</taxon>
        <taxon>Pseudomonadota</taxon>
        <taxon>Betaproteobacteria</taxon>
        <taxon>Burkholderiales</taxon>
        <taxon>Burkholderiaceae</taxon>
        <taxon>Caballeronia</taxon>
    </lineage>
</organism>
<dbReference type="CDD" id="cd05233">
    <property type="entry name" value="SDR_c"/>
    <property type="match status" value="1"/>
</dbReference>
<accession>A0A158GVF1</accession>
<dbReference type="AlphaFoldDB" id="A0A158GVF1"/>
<evidence type="ECO:0000256" key="1">
    <source>
        <dbReference type="ARBA" id="ARBA00006484"/>
    </source>
</evidence>
<evidence type="ECO:0000313" key="5">
    <source>
        <dbReference type="Proteomes" id="UP000054683"/>
    </source>
</evidence>
<reference evidence="4 5" key="1">
    <citation type="submission" date="2016-01" db="EMBL/GenBank/DDBJ databases">
        <authorList>
            <person name="Oliw E.H."/>
        </authorList>
    </citation>
    <scope>NUCLEOTIDE SEQUENCE [LARGE SCALE GENOMIC DNA]</scope>
    <source>
        <strain evidence="4">LMG 27134</strain>
    </source>
</reference>
<dbReference type="PRINTS" id="PR00081">
    <property type="entry name" value="GDHRDH"/>
</dbReference>
<dbReference type="GO" id="GO:0048038">
    <property type="term" value="F:quinone binding"/>
    <property type="evidence" value="ECO:0007669"/>
    <property type="project" value="TreeGrafter"/>
</dbReference>
<dbReference type="InterPro" id="IPR057326">
    <property type="entry name" value="KR_dom"/>
</dbReference>
<dbReference type="GO" id="GO:0016616">
    <property type="term" value="F:oxidoreductase activity, acting on the CH-OH group of donors, NAD or NADP as acceptor"/>
    <property type="evidence" value="ECO:0007669"/>
    <property type="project" value="TreeGrafter"/>
</dbReference>
<dbReference type="InterPro" id="IPR036291">
    <property type="entry name" value="NAD(P)-bd_dom_sf"/>
</dbReference>
<evidence type="ECO:0000259" key="3">
    <source>
        <dbReference type="SMART" id="SM00822"/>
    </source>
</evidence>
<comment type="similarity">
    <text evidence="1">Belongs to the short-chain dehydrogenases/reductases (SDR) family.</text>
</comment>
<proteinExistence type="inferred from homology"/>
<dbReference type="PANTHER" id="PTHR42760:SF133">
    <property type="entry name" value="3-OXOACYL-[ACYL-CARRIER-PROTEIN] REDUCTASE"/>
    <property type="match status" value="1"/>
</dbReference>
<dbReference type="NCBIfam" id="NF005559">
    <property type="entry name" value="PRK07231.1"/>
    <property type="match status" value="1"/>
</dbReference>
<dbReference type="Proteomes" id="UP000054683">
    <property type="component" value="Unassembled WGS sequence"/>
</dbReference>
<dbReference type="PANTHER" id="PTHR42760">
    <property type="entry name" value="SHORT-CHAIN DEHYDROGENASES/REDUCTASES FAMILY MEMBER"/>
    <property type="match status" value="1"/>
</dbReference>
<evidence type="ECO:0000313" key="4">
    <source>
        <dbReference type="EMBL" id="SAL35589.1"/>
    </source>
</evidence>
<gene>
    <name evidence="4" type="ORF">AWB69_03337</name>
</gene>